<dbReference type="EMBL" id="JAIQCJ010002240">
    <property type="protein sequence ID" value="KAJ8778781.1"/>
    <property type="molecule type" value="Genomic_DNA"/>
</dbReference>
<dbReference type="Proteomes" id="UP001159641">
    <property type="component" value="Unassembled WGS sequence"/>
</dbReference>
<feature type="region of interest" description="Disordered" evidence="1">
    <location>
        <begin position="741"/>
        <end position="819"/>
    </location>
</feature>
<proteinExistence type="predicted"/>
<feature type="compositionally biased region" description="Basic and acidic residues" evidence="1">
    <location>
        <begin position="372"/>
        <end position="389"/>
    </location>
</feature>
<dbReference type="AlphaFoldDB" id="A0AB34GFD0"/>
<evidence type="ECO:0000313" key="2">
    <source>
        <dbReference type="EMBL" id="KAJ8778781.1"/>
    </source>
</evidence>
<evidence type="ECO:0000313" key="3">
    <source>
        <dbReference type="Proteomes" id="UP001159641"/>
    </source>
</evidence>
<reference evidence="2 3" key="1">
    <citation type="submission" date="2022-11" db="EMBL/GenBank/DDBJ databases">
        <title>Whole genome sequence of Eschrichtius robustus ER-17-0199.</title>
        <authorList>
            <person name="Bruniche-Olsen A."/>
            <person name="Black A.N."/>
            <person name="Fields C.J."/>
            <person name="Walden K."/>
            <person name="Dewoody J.A."/>
        </authorList>
    </citation>
    <scope>NUCLEOTIDE SEQUENCE [LARGE SCALE GENOMIC DNA]</scope>
    <source>
        <strain evidence="2">ER-17-0199</strain>
        <tissue evidence="2">Blubber</tissue>
    </source>
</reference>
<feature type="compositionally biased region" description="Low complexity" evidence="1">
    <location>
        <begin position="799"/>
        <end position="812"/>
    </location>
</feature>
<name>A0AB34GFD0_ESCRO</name>
<gene>
    <name evidence="2" type="ORF">J1605_013458</name>
</gene>
<feature type="compositionally biased region" description="Basic and acidic residues" evidence="1">
    <location>
        <begin position="783"/>
        <end position="795"/>
    </location>
</feature>
<keyword evidence="3" id="KW-1185">Reference proteome</keyword>
<evidence type="ECO:0000256" key="1">
    <source>
        <dbReference type="SAM" id="MobiDB-lite"/>
    </source>
</evidence>
<protein>
    <submittedName>
        <fullName evidence="2">Uncharacterized protein</fullName>
    </submittedName>
</protein>
<comment type="caution">
    <text evidence="2">The sequence shown here is derived from an EMBL/GenBank/DDBJ whole genome shotgun (WGS) entry which is preliminary data.</text>
</comment>
<feature type="region of interest" description="Disordered" evidence="1">
    <location>
        <begin position="322"/>
        <end position="409"/>
    </location>
</feature>
<organism evidence="2 3">
    <name type="scientific">Eschrichtius robustus</name>
    <name type="common">California gray whale</name>
    <name type="synonym">Eschrichtius gibbosus</name>
    <dbReference type="NCBI Taxonomy" id="9764"/>
    <lineage>
        <taxon>Eukaryota</taxon>
        <taxon>Metazoa</taxon>
        <taxon>Chordata</taxon>
        <taxon>Craniata</taxon>
        <taxon>Vertebrata</taxon>
        <taxon>Euteleostomi</taxon>
        <taxon>Mammalia</taxon>
        <taxon>Eutheria</taxon>
        <taxon>Laurasiatheria</taxon>
        <taxon>Artiodactyla</taxon>
        <taxon>Whippomorpha</taxon>
        <taxon>Cetacea</taxon>
        <taxon>Mysticeti</taxon>
        <taxon>Eschrichtiidae</taxon>
        <taxon>Eschrichtius</taxon>
    </lineage>
</organism>
<sequence>MELGTYLRKVIDLTSEALWHKLGKDNKDVFSLLLTLTPHPNDLLKTITAVVKASSALKSDNRGDLSKALLFSTSLIQDVTHQQLREAVQSVLSSPESVNSCGLKSDNRGDLSKALLFSTSLIQDMIHQQLREAVQSVLSRIALMSQEFLLNSSQKTHSLSTLFQHIFEIFINATPGENCRSRKDEKTKEELVDFPDILKPLSHFEKYQKGLIALAGYWQKVSLIDPSELAQQGNGSFTSVTTCSPTEKHILTFNAAVCFPLSAVEACRAFPQPPEPQDLEVTLWRVEMLAQHVLVLLAGHAQDVGRLFPGLSLCPTPLTVRCRPEPRALPKGGGWTTGASGTQAAPAPAPPSARPHPALGPTRRSAPPTGARPREPRLQQRRARWDRPQDACADPARWNRADQGGPGRAVTDYEPEVLFCEGTLPSAIRSVQPAFSEMRLLVCTCGSDPDVSGHLGARMRASVEEGEGRAVKCRVEDWGWLGELPAQEGEQRVKTRGASTSVVRLRRTDLHLGGGLGIPGSCAPSPILPLLLSCGGVVELEKIGTSLQLSCEGLIRNLSSALESFRSSLEDAREQDCECQPGPASMMHTHMLAQSLEKTLLSGNPIMTFLSNFTVTGDVKVKELMQNFTKLTKSFDLLSTYQIQNVIIFSAFAARLASGHRGSLTLRGGSAGPREGSRSEVPLLQKRLCGASCVHVSLTIPQPAKGAGACGLARQINRHVWAAKSRRACAVEFQCTVYSSRATGPRSRPADGAGGSDGHDEKPLAVRATGESQGGGLRSKGQRQREGKGPGRLFRDAVPLGSSPLPALSPEPRQLPSKPNHRLLDPGAHLPHCHPGLNHLHPPWTHPSLVGCSAGSTATLSLCVPGHIFLLLKAAVRLKSQDHID</sequence>
<accession>A0AB34GFD0</accession>